<evidence type="ECO:0008006" key="8">
    <source>
        <dbReference type="Google" id="ProtNLM"/>
    </source>
</evidence>
<proteinExistence type="predicted"/>
<keyword evidence="5" id="KW-0539">Nucleus</keyword>
<reference evidence="6" key="1">
    <citation type="submission" date="2021-12" db="EMBL/GenBank/DDBJ databases">
        <title>Convergent genome expansion in fungi linked to evolution of root-endophyte symbiosis.</title>
        <authorList>
            <consortium name="DOE Joint Genome Institute"/>
            <person name="Ke Y.-H."/>
            <person name="Bonito G."/>
            <person name="Liao H.-L."/>
            <person name="Looney B."/>
            <person name="Rojas-Flechas A."/>
            <person name="Nash J."/>
            <person name="Hameed K."/>
            <person name="Schadt C."/>
            <person name="Martin F."/>
            <person name="Crous P.W."/>
            <person name="Miettinen O."/>
            <person name="Magnuson J.K."/>
            <person name="Labbe J."/>
            <person name="Jacobson D."/>
            <person name="Doktycz M.J."/>
            <person name="Veneault-Fourrey C."/>
            <person name="Kuo A."/>
            <person name="Mondo S."/>
            <person name="Calhoun S."/>
            <person name="Riley R."/>
            <person name="Ohm R."/>
            <person name="LaButti K."/>
            <person name="Andreopoulos B."/>
            <person name="Pangilinan J."/>
            <person name="Nolan M."/>
            <person name="Tritt A."/>
            <person name="Clum A."/>
            <person name="Lipzen A."/>
            <person name="Daum C."/>
            <person name="Barry K."/>
            <person name="Grigoriev I.V."/>
            <person name="Vilgalys R."/>
        </authorList>
    </citation>
    <scope>NUCLEOTIDE SEQUENCE</scope>
    <source>
        <strain evidence="6">PMI_201</strain>
    </source>
</reference>
<keyword evidence="2" id="KW-0862">Zinc</keyword>
<keyword evidence="1" id="KW-0479">Metal-binding</keyword>
<evidence type="ECO:0000256" key="4">
    <source>
        <dbReference type="ARBA" id="ARBA00023163"/>
    </source>
</evidence>
<dbReference type="Proteomes" id="UP001201262">
    <property type="component" value="Unassembled WGS sequence"/>
</dbReference>
<dbReference type="GO" id="GO:0046872">
    <property type="term" value="F:metal ion binding"/>
    <property type="evidence" value="ECO:0007669"/>
    <property type="project" value="UniProtKB-KW"/>
</dbReference>
<dbReference type="EMBL" id="JAJTJA010000004">
    <property type="protein sequence ID" value="KAH8700876.1"/>
    <property type="molecule type" value="Genomic_DNA"/>
</dbReference>
<gene>
    <name evidence="6" type="ORF">BGW36DRAFT_137664</name>
</gene>
<dbReference type="PANTHER" id="PTHR47660">
    <property type="entry name" value="TRANSCRIPTION FACTOR WITH C2H2 AND ZN(2)-CYS(6) DNA BINDING DOMAIN (EUROFUNG)-RELATED-RELATED"/>
    <property type="match status" value="1"/>
</dbReference>
<accession>A0AAD4KVR5</accession>
<comment type="caution">
    <text evidence="6">The sequence shown here is derived from an EMBL/GenBank/DDBJ whole genome shotgun (WGS) entry which is preliminary data.</text>
</comment>
<keyword evidence="7" id="KW-1185">Reference proteome</keyword>
<dbReference type="RefSeq" id="XP_046074582.1">
    <property type="nucleotide sequence ID" value="XM_046209411.1"/>
</dbReference>
<keyword evidence="3" id="KW-0805">Transcription regulation</keyword>
<evidence type="ECO:0000256" key="1">
    <source>
        <dbReference type="ARBA" id="ARBA00022723"/>
    </source>
</evidence>
<organism evidence="6 7">
    <name type="scientific">Talaromyces proteolyticus</name>
    <dbReference type="NCBI Taxonomy" id="1131652"/>
    <lineage>
        <taxon>Eukaryota</taxon>
        <taxon>Fungi</taxon>
        <taxon>Dikarya</taxon>
        <taxon>Ascomycota</taxon>
        <taxon>Pezizomycotina</taxon>
        <taxon>Eurotiomycetes</taxon>
        <taxon>Eurotiomycetidae</taxon>
        <taxon>Eurotiales</taxon>
        <taxon>Trichocomaceae</taxon>
        <taxon>Talaromyces</taxon>
        <taxon>Talaromyces sect. Bacilispori</taxon>
    </lineage>
</organism>
<keyword evidence="4" id="KW-0804">Transcription</keyword>
<evidence type="ECO:0000256" key="5">
    <source>
        <dbReference type="ARBA" id="ARBA00023242"/>
    </source>
</evidence>
<dbReference type="AlphaFoldDB" id="A0AAD4KVR5"/>
<protein>
    <recommendedName>
        <fullName evidence="8">Transcription factor domain-containing protein</fullName>
    </recommendedName>
</protein>
<evidence type="ECO:0000256" key="2">
    <source>
        <dbReference type="ARBA" id="ARBA00022833"/>
    </source>
</evidence>
<sequence length="382" mass="43201">MTQAALIGQTFGMLSGNPRHLAIVQTFHGTIIAWARRQKMFDQTTAPIHSTGIAETEVESAWRRWVHSEEKKRVAVGLRIHDAELAELFMAEPFLRSSANTRLTVAHNDAWTAPTAKSWARVLRERDLTDSTYGTTSTDSSVMSSIIAVSPSFALYSLLEEKASYIMEHTQVHSPETQQQITQFLTSVYNEHLRHQTDSDPFSLKALWHSLFMSLYCDMNKIECAVGREGFEEAQNQAEYATIWASSAAGHRCAIHAALILKHLQRIPIGEEPAIHVPRLLYRASLIWYAYTRFGRDDYHGRQESSISAELEFPELTKAGIDGRRVLFAANGFKRTRPTTSESSTLFHLIDLLTRLGHWGISQKMASLFSVLIHDRPHYSES</sequence>
<dbReference type="PANTHER" id="PTHR47660:SF2">
    <property type="entry name" value="TRANSCRIPTION FACTOR WITH C2H2 AND ZN(2)-CYS(6) DNA BINDING DOMAIN (EUROFUNG)"/>
    <property type="match status" value="1"/>
</dbReference>
<evidence type="ECO:0000313" key="6">
    <source>
        <dbReference type="EMBL" id="KAH8700876.1"/>
    </source>
</evidence>
<evidence type="ECO:0000313" key="7">
    <source>
        <dbReference type="Proteomes" id="UP001201262"/>
    </source>
</evidence>
<evidence type="ECO:0000256" key="3">
    <source>
        <dbReference type="ARBA" id="ARBA00023015"/>
    </source>
</evidence>
<dbReference type="GeneID" id="70239698"/>
<name>A0AAD4KVR5_9EURO</name>